<gene>
    <name evidence="6" type="ORF">FOZ76_16780</name>
</gene>
<accession>A0A556AJI8</accession>
<evidence type="ECO:0000313" key="7">
    <source>
        <dbReference type="Proteomes" id="UP000318405"/>
    </source>
</evidence>
<dbReference type="InterPro" id="IPR003953">
    <property type="entry name" value="FAD-dep_OxRdtase_2_FAD-bd"/>
</dbReference>
<evidence type="ECO:0000256" key="4">
    <source>
        <dbReference type="ARBA" id="ARBA00023002"/>
    </source>
</evidence>
<dbReference type="InterPro" id="IPR036188">
    <property type="entry name" value="FAD/NAD-bd_sf"/>
</dbReference>
<sequence>MPSASCWYAPTVMSHGAARRDRPIRACCWRRSRATKRGRWNMHETHEGYDVIVVGAGMAGHCAALEAARIGGRVLLLEKTARYGGSTRMCGGAFAFAGTEVQQRNGIDDSSALLEEDLMKAGKYRNDPALVHVYAERQYEAYQWLEALGLRFEKVSLSGAQSVPRNHSISPVLVLETLHRAALEAGVVYRDQAPVARLVTASSAGGARHVAGVQLASGERLLARGGVVIATGGFSRSAELVERFVPHLRQARPMGGEGNTGDGLRMAWALGADLVDMAYAKGSFGAPVGEPLPGREDDAPRLLSAMYRGAIVVNKAGRRFCNESISYKAIGDRCLEQEDALAFQVFDQTVMDQSSPLPTVADYRAGLETGLIQQAESLEALAGKLGIDPAGLAHTVERYNQACAGADEDEFGRTSLSTGYGKPTPVSTAPFYGLACTTGLTSTYCGLHVDTEARVLDVFQAPIVGLYATGEVMGGFHGETYMSGSSLAKGCIFGRLASRHAVARAREPGAQAPA</sequence>
<name>A0A556AJI8_9BURK</name>
<dbReference type="EMBL" id="VLTJ01000029">
    <property type="protein sequence ID" value="TSH93039.1"/>
    <property type="molecule type" value="Genomic_DNA"/>
</dbReference>
<dbReference type="PRINTS" id="PR00368">
    <property type="entry name" value="FADPNR"/>
</dbReference>
<dbReference type="Proteomes" id="UP000318405">
    <property type="component" value="Unassembled WGS sequence"/>
</dbReference>
<keyword evidence="3" id="KW-0274">FAD</keyword>
<dbReference type="GO" id="GO:0016491">
    <property type="term" value="F:oxidoreductase activity"/>
    <property type="evidence" value="ECO:0007669"/>
    <property type="project" value="UniProtKB-KW"/>
</dbReference>
<evidence type="ECO:0000256" key="2">
    <source>
        <dbReference type="ARBA" id="ARBA00022630"/>
    </source>
</evidence>
<dbReference type="SUPFAM" id="SSF56425">
    <property type="entry name" value="Succinate dehydrogenase/fumarate reductase flavoprotein, catalytic domain"/>
    <property type="match status" value="1"/>
</dbReference>
<dbReference type="GO" id="GO:0008202">
    <property type="term" value="P:steroid metabolic process"/>
    <property type="evidence" value="ECO:0007669"/>
    <property type="project" value="UniProtKB-ARBA"/>
</dbReference>
<dbReference type="OrthoDB" id="9813348at2"/>
<evidence type="ECO:0000259" key="5">
    <source>
        <dbReference type="Pfam" id="PF00890"/>
    </source>
</evidence>
<organism evidence="6 7">
    <name type="scientific">Verticiella sediminum</name>
    <dbReference type="NCBI Taxonomy" id="1247510"/>
    <lineage>
        <taxon>Bacteria</taxon>
        <taxon>Pseudomonadati</taxon>
        <taxon>Pseudomonadota</taxon>
        <taxon>Betaproteobacteria</taxon>
        <taxon>Burkholderiales</taxon>
        <taxon>Alcaligenaceae</taxon>
        <taxon>Verticiella</taxon>
    </lineage>
</organism>
<protein>
    <submittedName>
        <fullName evidence="6">FAD-dependent oxidoreductase</fullName>
    </submittedName>
</protein>
<dbReference type="PANTHER" id="PTHR43400:SF10">
    <property type="entry name" value="3-OXOSTEROID 1-DEHYDROGENASE"/>
    <property type="match status" value="1"/>
</dbReference>
<comment type="caution">
    <text evidence="6">The sequence shown here is derived from an EMBL/GenBank/DDBJ whole genome shotgun (WGS) entry which is preliminary data.</text>
</comment>
<evidence type="ECO:0000313" key="6">
    <source>
        <dbReference type="EMBL" id="TSH93039.1"/>
    </source>
</evidence>
<dbReference type="InterPro" id="IPR050315">
    <property type="entry name" value="FAD-oxidoreductase_2"/>
</dbReference>
<comment type="cofactor">
    <cofactor evidence="1">
        <name>FAD</name>
        <dbReference type="ChEBI" id="CHEBI:57692"/>
    </cofactor>
</comment>
<proteinExistence type="predicted"/>
<feature type="domain" description="FAD-dependent oxidoreductase 2 FAD-binding" evidence="5">
    <location>
        <begin position="50"/>
        <end position="487"/>
    </location>
</feature>
<dbReference type="Gene3D" id="3.90.700.10">
    <property type="entry name" value="Succinate dehydrogenase/fumarate reductase flavoprotein, catalytic domain"/>
    <property type="match status" value="1"/>
</dbReference>
<dbReference type="PANTHER" id="PTHR43400">
    <property type="entry name" value="FUMARATE REDUCTASE"/>
    <property type="match status" value="1"/>
</dbReference>
<dbReference type="InterPro" id="IPR027477">
    <property type="entry name" value="Succ_DH/fumarate_Rdtase_cat_sf"/>
</dbReference>
<dbReference type="AlphaFoldDB" id="A0A556AJI8"/>
<keyword evidence="2" id="KW-0285">Flavoprotein</keyword>
<keyword evidence="4" id="KW-0560">Oxidoreductase</keyword>
<reference evidence="6 7" key="1">
    <citation type="submission" date="2019-07" db="EMBL/GenBank/DDBJ databases">
        <title>Qingshengfaniella alkalisoli gen. nov., sp. nov., isolated from saline soil.</title>
        <authorList>
            <person name="Xu L."/>
            <person name="Huang X.-X."/>
            <person name="Sun J.-Q."/>
        </authorList>
    </citation>
    <scope>NUCLEOTIDE SEQUENCE [LARGE SCALE GENOMIC DNA]</scope>
    <source>
        <strain evidence="6 7">DSM 27279</strain>
    </source>
</reference>
<dbReference type="Gene3D" id="3.50.50.60">
    <property type="entry name" value="FAD/NAD(P)-binding domain"/>
    <property type="match status" value="1"/>
</dbReference>
<keyword evidence="7" id="KW-1185">Reference proteome</keyword>
<dbReference type="Pfam" id="PF00890">
    <property type="entry name" value="FAD_binding_2"/>
    <property type="match status" value="1"/>
</dbReference>
<evidence type="ECO:0000256" key="3">
    <source>
        <dbReference type="ARBA" id="ARBA00022827"/>
    </source>
</evidence>
<dbReference type="SUPFAM" id="SSF51905">
    <property type="entry name" value="FAD/NAD(P)-binding domain"/>
    <property type="match status" value="1"/>
</dbReference>
<evidence type="ECO:0000256" key="1">
    <source>
        <dbReference type="ARBA" id="ARBA00001974"/>
    </source>
</evidence>